<dbReference type="STRING" id="2060905.A0A2B7XGZ1"/>
<keyword evidence="11" id="KW-0472">Membrane</keyword>
<comment type="pathway">
    <text evidence="3">Protein modification; protein glycosylation.</text>
</comment>
<keyword evidence="6" id="KW-0808">Transferase</keyword>
<dbReference type="InterPro" id="IPR036424">
    <property type="entry name" value="UPP_synth-like_sf"/>
</dbReference>
<protein>
    <recommendedName>
        <fullName evidence="5">ditrans,polycis-polyprenyl diphosphate synthase [(2E,6E)-farnesyldiphosphate specific]</fullName>
        <ecNumber evidence="5">2.5.1.87</ecNumber>
    </recommendedName>
</protein>
<keyword evidence="10" id="KW-1133">Transmembrane helix</keyword>
<comment type="subcellular location">
    <subcellularLocation>
        <location evidence="2">Endoplasmic reticulum membrane</location>
    </subcellularLocation>
</comment>
<evidence type="ECO:0000256" key="5">
    <source>
        <dbReference type="ARBA" id="ARBA00012596"/>
    </source>
</evidence>
<evidence type="ECO:0000256" key="1">
    <source>
        <dbReference type="ARBA" id="ARBA00001946"/>
    </source>
</evidence>
<evidence type="ECO:0000256" key="3">
    <source>
        <dbReference type="ARBA" id="ARBA00004922"/>
    </source>
</evidence>
<organism evidence="14 15">
    <name type="scientific">Blastomyces parvus</name>
    <dbReference type="NCBI Taxonomy" id="2060905"/>
    <lineage>
        <taxon>Eukaryota</taxon>
        <taxon>Fungi</taxon>
        <taxon>Dikarya</taxon>
        <taxon>Ascomycota</taxon>
        <taxon>Pezizomycotina</taxon>
        <taxon>Eurotiomycetes</taxon>
        <taxon>Eurotiomycetidae</taxon>
        <taxon>Onygenales</taxon>
        <taxon>Ajellomycetaceae</taxon>
        <taxon>Blastomyces</taxon>
    </lineage>
</organism>
<name>A0A2B7XGZ1_9EURO</name>
<keyword evidence="9" id="KW-0460">Magnesium</keyword>
<dbReference type="PANTHER" id="PTHR21528">
    <property type="entry name" value="DEHYDRODOLICHYL DIPHOSPHATE SYNTHASE COMPLEX SUBUNIT NUS1"/>
    <property type="match status" value="1"/>
</dbReference>
<evidence type="ECO:0000256" key="11">
    <source>
        <dbReference type="ARBA" id="ARBA00023136"/>
    </source>
</evidence>
<evidence type="ECO:0000256" key="4">
    <source>
        <dbReference type="ARBA" id="ARBA00005432"/>
    </source>
</evidence>
<dbReference type="Proteomes" id="UP000224080">
    <property type="component" value="Unassembled WGS sequence"/>
</dbReference>
<keyword evidence="15" id="KW-1185">Reference proteome</keyword>
<feature type="region of interest" description="Disordered" evidence="13">
    <location>
        <begin position="1"/>
        <end position="32"/>
    </location>
</feature>
<evidence type="ECO:0000256" key="7">
    <source>
        <dbReference type="ARBA" id="ARBA00022692"/>
    </source>
</evidence>
<comment type="cofactor">
    <cofactor evidence="1">
        <name>Mg(2+)</name>
        <dbReference type="ChEBI" id="CHEBI:18420"/>
    </cofactor>
</comment>
<dbReference type="Gene3D" id="3.40.1180.10">
    <property type="entry name" value="Decaprenyl diphosphate synthase-like"/>
    <property type="match status" value="1"/>
</dbReference>
<comment type="similarity">
    <text evidence="4">Belongs to the UPP synthase family.</text>
</comment>
<dbReference type="UniPathway" id="UPA00378"/>
<dbReference type="PANTHER" id="PTHR21528:SF0">
    <property type="entry name" value="DEHYDRODOLICHYL DIPHOSPHATE SYNTHASE COMPLEX SUBUNIT NUS1"/>
    <property type="match status" value="1"/>
</dbReference>
<dbReference type="SUPFAM" id="SSF64005">
    <property type="entry name" value="Undecaprenyl diphosphate synthase"/>
    <property type="match status" value="2"/>
</dbReference>
<dbReference type="GO" id="GO:0005789">
    <property type="term" value="C:endoplasmic reticulum membrane"/>
    <property type="evidence" value="ECO:0007669"/>
    <property type="project" value="UniProtKB-SubCell"/>
</dbReference>
<evidence type="ECO:0000256" key="8">
    <source>
        <dbReference type="ARBA" id="ARBA00022824"/>
    </source>
</evidence>
<evidence type="ECO:0000256" key="13">
    <source>
        <dbReference type="SAM" id="MobiDB-lite"/>
    </source>
</evidence>
<gene>
    <name evidence="14" type="ORF">GX51_01482</name>
</gene>
<evidence type="ECO:0000256" key="9">
    <source>
        <dbReference type="ARBA" id="ARBA00022842"/>
    </source>
</evidence>
<dbReference type="EC" id="2.5.1.87" evidence="5"/>
<evidence type="ECO:0000256" key="12">
    <source>
        <dbReference type="ARBA" id="ARBA00047353"/>
    </source>
</evidence>
<dbReference type="GO" id="GO:0045547">
    <property type="term" value="F:ditrans,polycis-polyprenyl diphosphate synthase [(2E,6E)-farnesyl diphosphate specific] activity"/>
    <property type="evidence" value="ECO:0007669"/>
    <property type="project" value="UniProtKB-EC"/>
</dbReference>
<keyword evidence="8" id="KW-0256">Endoplasmic reticulum</keyword>
<evidence type="ECO:0000256" key="6">
    <source>
        <dbReference type="ARBA" id="ARBA00022679"/>
    </source>
</evidence>
<evidence type="ECO:0000256" key="10">
    <source>
        <dbReference type="ARBA" id="ARBA00022989"/>
    </source>
</evidence>
<dbReference type="AlphaFoldDB" id="A0A2B7XGZ1"/>
<comment type="caution">
    <text evidence="14">The sequence shown here is derived from an EMBL/GenBank/DDBJ whole genome shotgun (WGS) entry which is preliminary data.</text>
</comment>
<proteinExistence type="inferred from homology"/>
<dbReference type="EMBL" id="PDNC01000011">
    <property type="protein sequence ID" value="PGH08041.1"/>
    <property type="molecule type" value="Genomic_DNA"/>
</dbReference>
<dbReference type="GO" id="GO:1904423">
    <property type="term" value="C:dehydrodolichyl diphosphate synthase complex"/>
    <property type="evidence" value="ECO:0007669"/>
    <property type="project" value="InterPro"/>
</dbReference>
<sequence>MALPTDSRLRRNSRVDPSQLTPAEREQLIKPYLPDPAIIRSSRSRNGKQKQKQKKKPIRTFLKSKLHYLTYFLIHVFFSIYIRFRQAYHAIVDRILAILYYHHRTPELIQKDVRGLSQLPQHLSIVLTLGNDEDALDVIMDEVAELVAWSSCAGIPMLSVYEKTGILKSYIPTLHKIIISKLSTYYGPPSHQPTLRLFAPHHAIYSPTLCPPSSKANPALLTLLLLSATDGRETLVDLTKTLTEMAQHGKLSPQDISPKLIDAELSELTSPPTPPLAGTPADPHLDERNSVASAAGTRAGTTTTTTTAVPDSPRLSSADTVTAGGVEMDAATAILMKSDPDLLMVFGPFVRLDGYPPWQLRLTEIYCTGNKGGVITGGGEAVEYQKFLKGLWRFARAEMRFGR</sequence>
<comment type="catalytic activity">
    <reaction evidence="12">
        <text>n isopentenyl diphosphate + (2E,6E)-farnesyl diphosphate = a di-trans,poly-cis-polyprenyl diphosphate + n diphosphate</text>
        <dbReference type="Rhea" id="RHEA:53008"/>
        <dbReference type="Rhea" id="RHEA-COMP:19494"/>
        <dbReference type="ChEBI" id="CHEBI:33019"/>
        <dbReference type="ChEBI" id="CHEBI:128769"/>
        <dbReference type="ChEBI" id="CHEBI:136960"/>
        <dbReference type="ChEBI" id="CHEBI:175763"/>
        <dbReference type="EC" id="2.5.1.87"/>
    </reaction>
</comment>
<feature type="compositionally biased region" description="Low complexity" evidence="13">
    <location>
        <begin position="294"/>
        <end position="308"/>
    </location>
</feature>
<feature type="region of interest" description="Disordered" evidence="13">
    <location>
        <begin position="266"/>
        <end position="317"/>
    </location>
</feature>
<evidence type="ECO:0000256" key="2">
    <source>
        <dbReference type="ARBA" id="ARBA00004586"/>
    </source>
</evidence>
<keyword evidence="7" id="KW-0812">Transmembrane</keyword>
<accession>A0A2B7XGZ1</accession>
<dbReference type="OrthoDB" id="19639at2759"/>
<dbReference type="InterPro" id="IPR038887">
    <property type="entry name" value="Nus1/NgBR"/>
</dbReference>
<reference evidence="14 15" key="1">
    <citation type="submission" date="2017-10" db="EMBL/GenBank/DDBJ databases">
        <title>Comparative genomics in systemic dimorphic fungi from Ajellomycetaceae.</title>
        <authorList>
            <person name="Munoz J.F."/>
            <person name="Mcewen J.G."/>
            <person name="Clay O.K."/>
            <person name="Cuomo C.A."/>
        </authorList>
    </citation>
    <scope>NUCLEOTIDE SEQUENCE [LARGE SCALE GENOMIC DNA]</scope>
    <source>
        <strain evidence="14 15">UAMH130</strain>
    </source>
</reference>
<evidence type="ECO:0000313" key="15">
    <source>
        <dbReference type="Proteomes" id="UP000224080"/>
    </source>
</evidence>
<evidence type="ECO:0000313" key="14">
    <source>
        <dbReference type="EMBL" id="PGH08041.1"/>
    </source>
</evidence>